<sequence length="1037" mass="112048">MAASTSFSPALSTPTPAAKTAARSAAKPAFVSVPTANLRSFTSVSKAVRASSCYGKGSGSSSALGARMVSVPAVKPIPSLDFDTSVFKKEKISLAGHDEYIVRGGRDLFHLLPDAFKGIKQIGVIGWGSQGPAQAQNLRDSLAAANSDIVVKIGLRKGSRSFAEAAAAGFTEENGTLGDIWETISGSDLVLLLISDAAQADNYEKIFSLMKSNSILGLSHGFLLGYLQAMGRDFPKHFSVIAVCPKGMGPSVRKLYVQGKEINGAGINSSFAVHQDVDGRATDVALGWSVALGSPFTFATTLEMEYRSDIFGERGILLGGIHGIVESLFRRYTENGMSEDDAYKNTVEGICGIMSKTISSQCYEDVACGSEIRSVVQAVHRFYEKDGLPAFPMGKIDQTRMWKVGERVRAVRQPDDFGPMYPFTAGVYIALMMAQIEILRKKGHSYTEIVNESVIESVDSLNPFMRARGLSFMVDNASTTARLGSRKWAPRFDYILTQQAYVAVDNGTPLNQDLISSFLSDPVHGALQSTFPSPQMPILSVPSSANPAATKTLNTTKMAAVTSFSATLSSTKLPTKTLKPPPTSANYFFHLRPLSVSVPLSFKPVKCLGAQMVSAPATQKRPLVSLDFETSVFKKEKISLAGHDEYIVRGGRDLFHLLPEAFKGIKQIGVIGWGSQGPAQAQNLRDSLVEAKSDIVVKIGLRKGSRSFNEARAAGFTEENGTLGDIWETISGSDLVLLLISDAAQADNYEKIFSHLKPNSILGLSHGFLLGHLQSMGLDFPKNISVIAVCPKGMGPSVRRLYDIDGRATDVALGWSVALGSPFTFATTLEQEYKSDIFGERGILLGAVHGIVESLFRRYTENGMSEDLAYKNTVECITGIISKIISTEEKEGLPAFPMGKIDQTRMWKVGERVRSTRPAGDLGPLYPFTAGVYVALMMAQIEILRKKGHAYSEIINESIIESVDSLNPFMHARGVSFMVDNCSTTARLGSRKWAPRFDYILTQQALVAVDSGAPVNRELISNFLSDPVHGAVEISVA</sequence>
<organism evidence="15 16">
    <name type="scientific">Turnera subulata</name>
    <dbReference type="NCBI Taxonomy" id="218843"/>
    <lineage>
        <taxon>Eukaryota</taxon>
        <taxon>Viridiplantae</taxon>
        <taxon>Streptophyta</taxon>
        <taxon>Embryophyta</taxon>
        <taxon>Tracheophyta</taxon>
        <taxon>Spermatophyta</taxon>
        <taxon>Magnoliopsida</taxon>
        <taxon>eudicotyledons</taxon>
        <taxon>Gunneridae</taxon>
        <taxon>Pentapetalae</taxon>
        <taxon>rosids</taxon>
        <taxon>fabids</taxon>
        <taxon>Malpighiales</taxon>
        <taxon>Passifloraceae</taxon>
        <taxon>Turnera</taxon>
    </lineage>
</organism>
<evidence type="ECO:0000256" key="1">
    <source>
        <dbReference type="ARBA" id="ARBA00001946"/>
    </source>
</evidence>
<dbReference type="Pfam" id="PF01450">
    <property type="entry name" value="KARI_C"/>
    <property type="match status" value="2"/>
</dbReference>
<feature type="non-terminal residue" evidence="15">
    <location>
        <position position="1"/>
    </location>
</feature>
<feature type="binding site" evidence="12">
    <location>
        <position position="836"/>
    </location>
    <ligand>
        <name>Mg(2+)</name>
        <dbReference type="ChEBI" id="CHEBI:18420"/>
        <label>2</label>
    </ligand>
</feature>
<proteinExistence type="inferred from homology"/>
<evidence type="ECO:0000256" key="11">
    <source>
        <dbReference type="ARBA" id="ARBA00030593"/>
    </source>
</evidence>
<comment type="cofactor">
    <cofactor evidence="1">
        <name>Mg(2+)</name>
        <dbReference type="ChEBI" id="CHEBI:18420"/>
    </cofactor>
</comment>
<dbReference type="PROSITE" id="PS51851">
    <property type="entry name" value="KARI_C"/>
    <property type="match status" value="4"/>
</dbReference>
<evidence type="ECO:0000313" key="16">
    <source>
        <dbReference type="Proteomes" id="UP001141552"/>
    </source>
</evidence>
<feature type="domain" description="KARI N-terminal Rossmann" evidence="13">
    <location>
        <begin position="102"/>
        <end position="300"/>
    </location>
</feature>
<comment type="pathway">
    <text evidence="2">Amino-acid biosynthesis; L-valine biosynthesis; L-valine from pyruvate: step 2/4.</text>
</comment>
<evidence type="ECO:0000256" key="7">
    <source>
        <dbReference type="ARBA" id="ARBA00022842"/>
    </source>
</evidence>
<feature type="binding site" evidence="12">
    <location>
        <position position="309"/>
    </location>
    <ligand>
        <name>Mg(2+)</name>
        <dbReference type="ChEBI" id="CHEBI:18420"/>
        <label>2</label>
    </ligand>
</feature>
<evidence type="ECO:0000259" key="13">
    <source>
        <dbReference type="PROSITE" id="PS51850"/>
    </source>
</evidence>
<dbReference type="GO" id="GO:0009097">
    <property type="term" value="P:isoleucine biosynthetic process"/>
    <property type="evidence" value="ECO:0007669"/>
    <property type="project" value="UniProtKB-UniRule"/>
</dbReference>
<feature type="binding site" evidence="12">
    <location>
        <position position="836"/>
    </location>
    <ligand>
        <name>Mg(2+)</name>
        <dbReference type="ChEBI" id="CHEBI:18420"/>
        <label>1</label>
    </ligand>
</feature>
<dbReference type="OrthoDB" id="10255643at2759"/>
<keyword evidence="5 12" id="KW-0028">Amino-acid biosynthesis</keyword>
<dbReference type="SUPFAM" id="SSF48179">
    <property type="entry name" value="6-phosphogluconate dehydrogenase C-terminal domain-like"/>
    <property type="match status" value="2"/>
</dbReference>
<accession>A0A9Q0IZ01</accession>
<keyword evidence="6 12" id="KW-0479">Metal-binding</keyword>
<evidence type="ECO:0000259" key="14">
    <source>
        <dbReference type="PROSITE" id="PS51851"/>
    </source>
</evidence>
<dbReference type="PANTHER" id="PTHR21371:SF1">
    <property type="entry name" value="KETOL-ACID REDUCTOISOMERASE, MITOCHONDRIAL"/>
    <property type="match status" value="1"/>
</dbReference>
<dbReference type="GO" id="GO:0005739">
    <property type="term" value="C:mitochondrion"/>
    <property type="evidence" value="ECO:0007669"/>
    <property type="project" value="TreeGrafter"/>
</dbReference>
<evidence type="ECO:0000256" key="3">
    <source>
        <dbReference type="ARBA" id="ARBA00004885"/>
    </source>
</evidence>
<evidence type="ECO:0000256" key="2">
    <source>
        <dbReference type="ARBA" id="ARBA00004864"/>
    </source>
</evidence>
<dbReference type="FunFam" id="3.40.50.720:FF:000146">
    <property type="entry name" value="Ketol-acid reductoisomerase"/>
    <property type="match status" value="2"/>
</dbReference>
<feature type="binding site" evidence="12">
    <location>
        <position position="309"/>
    </location>
    <ligand>
        <name>Mg(2+)</name>
        <dbReference type="ChEBI" id="CHEBI:18420"/>
        <label>1</label>
    </ligand>
</feature>
<feature type="binding site" evidence="12">
    <location>
        <position position="456"/>
    </location>
    <ligand>
        <name>Mg(2+)</name>
        <dbReference type="ChEBI" id="CHEBI:18420"/>
        <label>2</label>
    </ligand>
</feature>
<evidence type="ECO:0000256" key="10">
    <source>
        <dbReference type="ARBA" id="ARBA00030209"/>
    </source>
</evidence>
<reference evidence="15" key="2">
    <citation type="journal article" date="2023" name="Plants (Basel)">
        <title>Annotation of the Turnera subulata (Passifloraceae) Draft Genome Reveals the S-Locus Evolved after the Divergence of Turneroideae from Passifloroideae in a Stepwise Manner.</title>
        <authorList>
            <person name="Henning P.M."/>
            <person name="Roalson E.H."/>
            <person name="Mir W."/>
            <person name="McCubbin A.G."/>
            <person name="Shore J.S."/>
        </authorList>
    </citation>
    <scope>NUCLEOTIDE SEQUENCE</scope>
    <source>
        <strain evidence="15">F60SS</strain>
    </source>
</reference>
<dbReference type="InterPro" id="IPR000506">
    <property type="entry name" value="KARI_C"/>
</dbReference>
<feature type="binding site" evidence="12">
    <location>
        <position position="313"/>
    </location>
    <ligand>
        <name>Mg(2+)</name>
        <dbReference type="ChEBI" id="CHEBI:18420"/>
        <label>1</label>
    </ligand>
</feature>
<name>A0A9Q0IZ01_9ROSI</name>
<dbReference type="InterPro" id="IPR013023">
    <property type="entry name" value="KARI"/>
</dbReference>
<keyword evidence="7 12" id="KW-0460">Magnesium</keyword>
<feature type="binding site" evidence="12">
    <location>
        <position position="478"/>
    </location>
    <ligand>
        <name>substrate</name>
    </ligand>
</feature>
<feature type="binding site" evidence="12">
    <location>
        <position position="840"/>
    </location>
    <ligand>
        <name>Mg(2+)</name>
        <dbReference type="ChEBI" id="CHEBI:18420"/>
        <label>1</label>
    </ligand>
</feature>
<evidence type="ECO:0000256" key="8">
    <source>
        <dbReference type="ARBA" id="ARBA00023002"/>
    </source>
</evidence>
<comment type="similarity">
    <text evidence="4 12">Belongs to the ketol-acid reductoisomerase family.</text>
</comment>
<protein>
    <recommendedName>
        <fullName evidence="11">Acetohydroxy-acid reductoisomerase</fullName>
    </recommendedName>
    <alternativeName>
        <fullName evidence="10">Alpha-keto-beta-hydroxylacyl reductoisomerase</fullName>
    </alternativeName>
</protein>
<feature type="binding site" evidence="12">
    <location>
        <position position="961"/>
    </location>
    <ligand>
        <name>Mg(2+)</name>
        <dbReference type="ChEBI" id="CHEBI:18420"/>
        <label>2</label>
    </ligand>
</feature>
<dbReference type="PANTHER" id="PTHR21371">
    <property type="entry name" value="KETOL-ACID REDUCTOISOMERASE, MITOCHONDRIAL"/>
    <property type="match status" value="1"/>
</dbReference>
<dbReference type="EMBL" id="JAKUCV010007678">
    <property type="protein sequence ID" value="KAJ4822433.1"/>
    <property type="molecule type" value="Genomic_DNA"/>
</dbReference>
<evidence type="ECO:0000256" key="9">
    <source>
        <dbReference type="ARBA" id="ARBA00023304"/>
    </source>
</evidence>
<evidence type="ECO:0000256" key="4">
    <source>
        <dbReference type="ARBA" id="ARBA00010318"/>
    </source>
</evidence>
<dbReference type="Gene3D" id="3.40.50.720">
    <property type="entry name" value="NAD(P)-binding Rossmann-like Domain"/>
    <property type="match status" value="2"/>
</dbReference>
<dbReference type="InterPro" id="IPR008927">
    <property type="entry name" value="6-PGluconate_DH-like_C_sf"/>
</dbReference>
<keyword evidence="16" id="KW-1185">Reference proteome</keyword>
<feature type="domain" description="KARI C-terminal knotted" evidence="14">
    <location>
        <begin position="828"/>
        <end position="886"/>
    </location>
</feature>
<feature type="binding site" evidence="12">
    <location>
        <position position="983"/>
    </location>
    <ligand>
        <name>substrate</name>
    </ligand>
</feature>
<reference evidence="15" key="1">
    <citation type="submission" date="2022-02" db="EMBL/GenBank/DDBJ databases">
        <authorList>
            <person name="Henning P.M."/>
            <person name="McCubbin A.G."/>
            <person name="Shore J.S."/>
        </authorList>
    </citation>
    <scope>NUCLEOTIDE SEQUENCE</scope>
    <source>
        <strain evidence="15">F60SS</strain>
        <tissue evidence="15">Leaves</tissue>
    </source>
</reference>
<evidence type="ECO:0000256" key="5">
    <source>
        <dbReference type="ARBA" id="ARBA00022605"/>
    </source>
</evidence>
<comment type="caution">
    <text evidence="12">Lacks conserved residue(s) required for the propagation of feature annotation.</text>
</comment>
<feature type="binding site" evidence="12">
    <location>
        <position position="957"/>
    </location>
    <ligand>
        <name>Mg(2+)</name>
        <dbReference type="ChEBI" id="CHEBI:18420"/>
        <label>2</label>
    </ligand>
</feature>
<feature type="domain" description="KARI C-terminal knotted" evidence="14">
    <location>
        <begin position="407"/>
        <end position="552"/>
    </location>
</feature>
<feature type="binding site" evidence="12">
    <location>
        <position position="452"/>
    </location>
    <ligand>
        <name>Mg(2+)</name>
        <dbReference type="ChEBI" id="CHEBI:18420"/>
        <label>2</label>
    </ligand>
</feature>
<dbReference type="Proteomes" id="UP001141552">
    <property type="component" value="Unassembled WGS sequence"/>
</dbReference>
<evidence type="ECO:0000313" key="15">
    <source>
        <dbReference type="EMBL" id="KAJ4822433.1"/>
    </source>
</evidence>
<dbReference type="InterPro" id="IPR013328">
    <property type="entry name" value="6PGD_dom2"/>
</dbReference>
<dbReference type="GO" id="GO:0004455">
    <property type="term" value="F:ketol-acid reductoisomerase activity"/>
    <property type="evidence" value="ECO:0007669"/>
    <property type="project" value="UniProtKB-UniRule"/>
</dbReference>
<dbReference type="InterPro" id="IPR013116">
    <property type="entry name" value="KARI_N"/>
</dbReference>
<feature type="domain" description="KARI C-terminal knotted" evidence="14">
    <location>
        <begin position="913"/>
        <end position="1037"/>
    </location>
</feature>
<keyword evidence="9 12" id="KW-0100">Branched-chain amino acid biosynthesis</keyword>
<comment type="caution">
    <text evidence="15">The sequence shown here is derived from an EMBL/GenBank/DDBJ whole genome shotgun (WGS) entry which is preliminary data.</text>
</comment>
<dbReference type="GO" id="GO:0009507">
    <property type="term" value="C:chloroplast"/>
    <property type="evidence" value="ECO:0007669"/>
    <property type="project" value="TreeGrafter"/>
</dbReference>
<dbReference type="GO" id="GO:0009099">
    <property type="term" value="P:L-valine biosynthetic process"/>
    <property type="evidence" value="ECO:0007669"/>
    <property type="project" value="UniProtKB-UniRule"/>
</dbReference>
<dbReference type="AlphaFoldDB" id="A0A9Q0IZ01"/>
<gene>
    <name evidence="15" type="ORF">Tsubulata_034215</name>
</gene>
<dbReference type="Pfam" id="PF07991">
    <property type="entry name" value="KARI_N"/>
    <property type="match status" value="2"/>
</dbReference>
<dbReference type="Gene3D" id="1.10.1040.10">
    <property type="entry name" value="N-(1-d-carboxylethyl)-l-norvaline Dehydrogenase, domain 2"/>
    <property type="match status" value="4"/>
</dbReference>
<feature type="domain" description="KARI C-terminal knotted" evidence="14">
    <location>
        <begin position="301"/>
        <end position="358"/>
    </location>
</feature>
<evidence type="ECO:0000256" key="6">
    <source>
        <dbReference type="ARBA" id="ARBA00022723"/>
    </source>
</evidence>
<comment type="pathway">
    <text evidence="3">Amino-acid biosynthesis; L-isoleucine biosynthesis; L-isoleucine from 2-oxobutanoate: step 2/4.</text>
</comment>
<dbReference type="GO" id="GO:0046872">
    <property type="term" value="F:metal ion binding"/>
    <property type="evidence" value="ECO:0007669"/>
    <property type="project" value="UniProtKB-UniRule"/>
</dbReference>
<keyword evidence="8 12" id="KW-0560">Oxidoreductase</keyword>
<dbReference type="InterPro" id="IPR036291">
    <property type="entry name" value="NAD(P)-bd_dom_sf"/>
</dbReference>
<dbReference type="SUPFAM" id="SSF51735">
    <property type="entry name" value="NAD(P)-binding Rossmann-fold domains"/>
    <property type="match status" value="2"/>
</dbReference>
<feature type="domain" description="KARI N-terminal Rossmann" evidence="13">
    <location>
        <begin position="648"/>
        <end position="847"/>
    </location>
</feature>
<dbReference type="PROSITE" id="PS51850">
    <property type="entry name" value="KARI_N"/>
    <property type="match status" value="2"/>
</dbReference>
<evidence type="ECO:0000256" key="12">
    <source>
        <dbReference type="PROSITE-ProRule" id="PRU01198"/>
    </source>
</evidence>